<dbReference type="GO" id="GO:0016787">
    <property type="term" value="F:hydrolase activity"/>
    <property type="evidence" value="ECO:0007669"/>
    <property type="project" value="UniProtKB-ARBA"/>
</dbReference>
<dbReference type="Proteomes" id="UP000037179">
    <property type="component" value="Unassembled WGS sequence"/>
</dbReference>
<gene>
    <name evidence="2" type="ORF">NS506_01284</name>
    <name evidence="3" type="ORF">NSK11_contig00010-0070</name>
</gene>
<dbReference type="Pfam" id="PF00149">
    <property type="entry name" value="Metallophos"/>
    <property type="match status" value="1"/>
</dbReference>
<dbReference type="SUPFAM" id="SSF56300">
    <property type="entry name" value="Metallo-dependent phosphatases"/>
    <property type="match status" value="1"/>
</dbReference>
<dbReference type="InterPro" id="IPR004843">
    <property type="entry name" value="Calcineurin-like_PHP"/>
</dbReference>
<dbReference type="EMBL" id="CP017839">
    <property type="protein sequence ID" value="APA95357.1"/>
    <property type="molecule type" value="Genomic_DNA"/>
</dbReference>
<organism evidence="3 4">
    <name type="scientific">Nocardia seriolae</name>
    <dbReference type="NCBI Taxonomy" id="37332"/>
    <lineage>
        <taxon>Bacteria</taxon>
        <taxon>Bacillati</taxon>
        <taxon>Actinomycetota</taxon>
        <taxon>Actinomycetes</taxon>
        <taxon>Mycobacteriales</taxon>
        <taxon>Nocardiaceae</taxon>
        <taxon>Nocardia</taxon>
    </lineage>
</organism>
<protein>
    <recommendedName>
        <fullName evidence="1">Calcineurin-like phosphoesterase domain-containing protein</fullName>
    </recommendedName>
</protein>
<dbReference type="InterPro" id="IPR029052">
    <property type="entry name" value="Metallo-depent_PP-like"/>
</dbReference>
<accession>A0ABC9YN41</accession>
<dbReference type="GeneID" id="93370826"/>
<evidence type="ECO:0000313" key="4">
    <source>
        <dbReference type="Proteomes" id="UP000037179"/>
    </source>
</evidence>
<reference evidence="4" key="1">
    <citation type="submission" date="2015-07" db="EMBL/GenBank/DDBJ databases">
        <title>Nocardia seriolae U-1 whole genome shotgun sequence.</title>
        <authorList>
            <person name="Imajoh M."/>
            <person name="Fukumoto Y."/>
            <person name="Sukeda M."/>
            <person name="Yamane J."/>
            <person name="Yamasaki K."/>
            <person name="Shimizu M."/>
            <person name="Ohnishi K."/>
            <person name="Oshima S."/>
        </authorList>
    </citation>
    <scope>NUCLEOTIDE SEQUENCE [LARGE SCALE GENOMIC DNA]</scope>
    <source>
        <strain evidence="4">U-1</strain>
    </source>
</reference>
<reference evidence="2 5" key="3">
    <citation type="submission" date="2016-10" db="EMBL/GenBank/DDBJ databases">
        <title>Genome sequence of Nocardia seriolae strain EM150506, isolated from Anguila japonica.</title>
        <authorList>
            <person name="Han H.-J."/>
        </authorList>
    </citation>
    <scope>NUCLEOTIDE SEQUENCE [LARGE SCALE GENOMIC DNA]</scope>
    <source>
        <strain evidence="2 5">EM150506</strain>
    </source>
</reference>
<keyword evidence="4" id="KW-1185">Reference proteome</keyword>
<evidence type="ECO:0000313" key="2">
    <source>
        <dbReference type="EMBL" id="APA95357.1"/>
    </source>
</evidence>
<evidence type="ECO:0000313" key="5">
    <source>
        <dbReference type="Proteomes" id="UP000180166"/>
    </source>
</evidence>
<proteinExistence type="predicted"/>
<dbReference type="RefSeq" id="WP_033085634.1">
    <property type="nucleotide sequence ID" value="NZ_AP017900.1"/>
</dbReference>
<sequence>MGNILIVGDLHGNTAHALTAVRTAQREQCSRVFVVGDFGAWEHMASGRRYFDVVGKTAKRAGVVVYFLDGNHDKSSLLHELYDDNRDDEGFLVCRKHLRYAPRGHRWSWEGTTFAAFGGALSTDKGWRLAREARKAEQVEKRRRYGSLHRPETAGTLWFPEEEMTDDELSALLEADGSPVDILLTHDKPRASEPKWNRKDKPECYPNQDRVQRVVEALRPSVLFHGHLHVRYTDTIASGDGQWTRVEGLACDPEASQYLEYSSEHSWYVLPLPYPGQSLEVTDDTEPSSLPA</sequence>
<reference evidence="3 4" key="2">
    <citation type="journal article" date="2016" name="Genome Announc.">
        <title>Draft Genome Sequence of Erythromycin- and Oxytetracycline-Sensitive Nocardia seriolae Strain U-1 (NBRC 110359).</title>
        <authorList>
            <person name="Imajoh M."/>
            <person name="Sukeda M."/>
            <person name="Shimizu M."/>
            <person name="Yamane J."/>
            <person name="Ohnishi K."/>
            <person name="Oshima S."/>
        </authorList>
    </citation>
    <scope>NUCLEOTIDE SEQUENCE [LARGE SCALE GENOMIC DNA]</scope>
    <source>
        <strain evidence="3 4">U-1</strain>
    </source>
</reference>
<dbReference type="Gene3D" id="3.60.21.10">
    <property type="match status" value="1"/>
</dbReference>
<name>A0ABC9YN41_9NOCA</name>
<dbReference type="Proteomes" id="UP000180166">
    <property type="component" value="Chromosome"/>
</dbReference>
<dbReference type="AlphaFoldDB" id="A0ABC9YN41"/>
<dbReference type="EMBL" id="BBYQ01000010">
    <property type="protein sequence ID" value="GAP26819.1"/>
    <property type="molecule type" value="Genomic_DNA"/>
</dbReference>
<feature type="domain" description="Calcineurin-like phosphoesterase" evidence="1">
    <location>
        <begin position="3"/>
        <end position="230"/>
    </location>
</feature>
<dbReference type="KEGG" id="nsr:NS506_01284"/>
<evidence type="ECO:0000259" key="1">
    <source>
        <dbReference type="Pfam" id="PF00149"/>
    </source>
</evidence>
<evidence type="ECO:0000313" key="3">
    <source>
        <dbReference type="EMBL" id="GAP26819.1"/>
    </source>
</evidence>